<keyword evidence="4" id="KW-0255">Endonuclease</keyword>
<proteinExistence type="predicted"/>
<feature type="region of interest" description="Disordered" evidence="2">
    <location>
        <begin position="15"/>
        <end position="35"/>
    </location>
</feature>
<dbReference type="InterPro" id="IPR008538">
    <property type="entry name" value="Uma2"/>
</dbReference>
<evidence type="ECO:0000256" key="1">
    <source>
        <dbReference type="SAM" id="Coils"/>
    </source>
</evidence>
<gene>
    <name evidence="4" type="ORF">BDD21_2328</name>
</gene>
<keyword evidence="4" id="KW-0378">Hydrolase</keyword>
<comment type="caution">
    <text evidence="4">The sequence shown here is derived from an EMBL/GenBank/DDBJ whole genome shotgun (WGS) entry which is preliminary data.</text>
</comment>
<accession>A0A495V6M1</accession>
<dbReference type="Pfam" id="PF05685">
    <property type="entry name" value="Uma2"/>
    <property type="match status" value="1"/>
</dbReference>
<evidence type="ECO:0000256" key="2">
    <source>
        <dbReference type="SAM" id="MobiDB-lite"/>
    </source>
</evidence>
<feature type="compositionally biased region" description="Polar residues" evidence="2">
    <location>
        <begin position="22"/>
        <end position="35"/>
    </location>
</feature>
<dbReference type="CDD" id="cd06260">
    <property type="entry name" value="DUF820-like"/>
    <property type="match status" value="1"/>
</dbReference>
<dbReference type="GO" id="GO:0004519">
    <property type="term" value="F:endonuclease activity"/>
    <property type="evidence" value="ECO:0007669"/>
    <property type="project" value="UniProtKB-KW"/>
</dbReference>
<keyword evidence="4" id="KW-0540">Nuclease</keyword>
<dbReference type="InterPro" id="IPR011335">
    <property type="entry name" value="Restrct_endonuc-II-like"/>
</dbReference>
<sequence length="297" mass="33859">MIALAEVDVTMSTRAAARAEQHTPTTETDSVQPVSQAGRLVTEEEYWRDYYFESDIHYEWNNGRLEEKPVSDYGTYLVYAWFTLLLQHFLRARPIAKMVALEMGFRLPLPTGTVIRKPDFGVVRNDNPQPLLYFDASYHGVFDLCVEALSERKPAGIVRDTVTKKAEYAAGGVKEYIILHREPERQAFYTLTTAGVYVPIAPEEGVIHSRVLPGLGFRLDDLIAQPSLEEMRRDPVYAAFVLPGWREAEERAEAEARRAESESQARMALEQRLDEEIRARQEAEEALAQLRAQRPGR</sequence>
<dbReference type="RefSeq" id="WP_245969540.1">
    <property type="nucleotide sequence ID" value="NZ_RBXL01000001.1"/>
</dbReference>
<name>A0A495V6M1_9GAMM</name>
<evidence type="ECO:0000313" key="4">
    <source>
        <dbReference type="EMBL" id="RKT44924.1"/>
    </source>
</evidence>
<dbReference type="InterPro" id="IPR012296">
    <property type="entry name" value="Nuclease_put_TT1808"/>
</dbReference>
<dbReference type="EMBL" id="RBXL01000001">
    <property type="protein sequence ID" value="RKT44924.1"/>
    <property type="molecule type" value="Genomic_DNA"/>
</dbReference>
<reference evidence="4 5" key="1">
    <citation type="submission" date="2018-10" db="EMBL/GenBank/DDBJ databases">
        <title>Genomic Encyclopedia of Archaeal and Bacterial Type Strains, Phase II (KMG-II): from individual species to whole genera.</title>
        <authorList>
            <person name="Goeker M."/>
        </authorList>
    </citation>
    <scope>NUCLEOTIDE SEQUENCE [LARGE SCALE GENOMIC DNA]</scope>
    <source>
        <strain evidence="4 5">DSM 235</strain>
    </source>
</reference>
<feature type="coiled-coil region" evidence="1">
    <location>
        <begin position="242"/>
        <end position="293"/>
    </location>
</feature>
<dbReference type="Proteomes" id="UP000274556">
    <property type="component" value="Unassembled WGS sequence"/>
</dbReference>
<protein>
    <submittedName>
        <fullName evidence="4">Putative restriction endonuclease</fullName>
    </submittedName>
</protein>
<dbReference type="SUPFAM" id="SSF52980">
    <property type="entry name" value="Restriction endonuclease-like"/>
    <property type="match status" value="1"/>
</dbReference>
<evidence type="ECO:0000313" key="5">
    <source>
        <dbReference type="Proteomes" id="UP000274556"/>
    </source>
</evidence>
<organism evidence="4 5">
    <name type="scientific">Thiocapsa rosea</name>
    <dbReference type="NCBI Taxonomy" id="69360"/>
    <lineage>
        <taxon>Bacteria</taxon>
        <taxon>Pseudomonadati</taxon>
        <taxon>Pseudomonadota</taxon>
        <taxon>Gammaproteobacteria</taxon>
        <taxon>Chromatiales</taxon>
        <taxon>Chromatiaceae</taxon>
        <taxon>Thiocapsa</taxon>
    </lineage>
</organism>
<evidence type="ECO:0000259" key="3">
    <source>
        <dbReference type="Pfam" id="PF05685"/>
    </source>
</evidence>
<dbReference type="Gene3D" id="3.90.1570.10">
    <property type="entry name" value="tt1808, chain A"/>
    <property type="match status" value="1"/>
</dbReference>
<keyword evidence="1" id="KW-0175">Coiled coil</keyword>
<keyword evidence="5" id="KW-1185">Reference proteome</keyword>
<feature type="domain" description="Putative restriction endonuclease" evidence="3">
    <location>
        <begin position="44"/>
        <end position="217"/>
    </location>
</feature>
<dbReference type="AlphaFoldDB" id="A0A495V6M1"/>